<feature type="domain" description="HAT C-terminal dimerisation" evidence="1">
    <location>
        <begin position="63"/>
        <end position="135"/>
    </location>
</feature>
<dbReference type="SUPFAM" id="SSF53098">
    <property type="entry name" value="Ribonuclease H-like"/>
    <property type="match status" value="1"/>
</dbReference>
<dbReference type="AlphaFoldDB" id="A0A8J5CJ42"/>
<evidence type="ECO:0000313" key="2">
    <source>
        <dbReference type="EMBL" id="KAG0704209.1"/>
    </source>
</evidence>
<sequence length="162" mass="18399">MFEACELMKALQALNPQSTEFLSFEKISGLIHAFRANEEDLNHELNSAKRMLERCYKDVSDNEKSKSLLDLVRILGPYEEAFPEFYRLAKISVVLSVSSASAEGSFSALKLIKTTLRNTMGNERLGNLAALSIESRRVKSLDLEVFVDKFAENHKNRRILLQ</sequence>
<comment type="caution">
    <text evidence="2">The sequence shown here is derived from an EMBL/GenBank/DDBJ whole genome shotgun (WGS) entry which is preliminary data.</text>
</comment>
<dbReference type="EMBL" id="JACEEZ010025140">
    <property type="protein sequence ID" value="KAG0704209.1"/>
    <property type="molecule type" value="Genomic_DNA"/>
</dbReference>
<dbReference type="GO" id="GO:0046983">
    <property type="term" value="F:protein dimerization activity"/>
    <property type="evidence" value="ECO:0007669"/>
    <property type="project" value="InterPro"/>
</dbReference>
<dbReference type="Proteomes" id="UP000770661">
    <property type="component" value="Unassembled WGS sequence"/>
</dbReference>
<protein>
    <recommendedName>
        <fullName evidence="1">HAT C-terminal dimerisation domain-containing protein</fullName>
    </recommendedName>
</protein>
<reference evidence="2" key="1">
    <citation type="submission" date="2020-07" db="EMBL/GenBank/DDBJ databases">
        <title>The High-quality genome of the commercially important snow crab, Chionoecetes opilio.</title>
        <authorList>
            <person name="Jeong J.-H."/>
            <person name="Ryu S."/>
        </authorList>
    </citation>
    <scope>NUCLEOTIDE SEQUENCE</scope>
    <source>
        <strain evidence="2">MADBK_172401_WGS</strain>
        <tissue evidence="2">Digestive gland</tissue>
    </source>
</reference>
<name>A0A8J5CJ42_CHIOP</name>
<keyword evidence="3" id="KW-1185">Reference proteome</keyword>
<evidence type="ECO:0000313" key="3">
    <source>
        <dbReference type="Proteomes" id="UP000770661"/>
    </source>
</evidence>
<proteinExistence type="predicted"/>
<dbReference type="InterPro" id="IPR012337">
    <property type="entry name" value="RNaseH-like_sf"/>
</dbReference>
<dbReference type="PANTHER" id="PTHR45749:SF37">
    <property type="entry name" value="OS05G0311600 PROTEIN"/>
    <property type="match status" value="1"/>
</dbReference>
<dbReference type="Pfam" id="PF05699">
    <property type="entry name" value="Dimer_Tnp_hAT"/>
    <property type="match status" value="1"/>
</dbReference>
<evidence type="ECO:0000259" key="1">
    <source>
        <dbReference type="Pfam" id="PF05699"/>
    </source>
</evidence>
<dbReference type="InterPro" id="IPR008906">
    <property type="entry name" value="HATC_C_dom"/>
</dbReference>
<accession>A0A8J5CJ42</accession>
<dbReference type="PANTHER" id="PTHR45749">
    <property type="match status" value="1"/>
</dbReference>
<organism evidence="2 3">
    <name type="scientific">Chionoecetes opilio</name>
    <name type="common">Atlantic snow crab</name>
    <name type="synonym">Cancer opilio</name>
    <dbReference type="NCBI Taxonomy" id="41210"/>
    <lineage>
        <taxon>Eukaryota</taxon>
        <taxon>Metazoa</taxon>
        <taxon>Ecdysozoa</taxon>
        <taxon>Arthropoda</taxon>
        <taxon>Crustacea</taxon>
        <taxon>Multicrustacea</taxon>
        <taxon>Malacostraca</taxon>
        <taxon>Eumalacostraca</taxon>
        <taxon>Eucarida</taxon>
        <taxon>Decapoda</taxon>
        <taxon>Pleocyemata</taxon>
        <taxon>Brachyura</taxon>
        <taxon>Eubrachyura</taxon>
        <taxon>Majoidea</taxon>
        <taxon>Majidae</taxon>
        <taxon>Chionoecetes</taxon>
    </lineage>
</organism>
<dbReference type="OrthoDB" id="1750591at2759"/>
<gene>
    <name evidence="2" type="ORF">GWK47_024735</name>
</gene>